<dbReference type="Proteomes" id="UP001186944">
    <property type="component" value="Unassembled WGS sequence"/>
</dbReference>
<proteinExistence type="predicted"/>
<comment type="caution">
    <text evidence="2">The sequence shown here is derived from an EMBL/GenBank/DDBJ whole genome shotgun (WGS) entry which is preliminary data.</text>
</comment>
<dbReference type="SUPFAM" id="SSF56496">
    <property type="entry name" value="Fibrinogen C-terminal domain-like"/>
    <property type="match status" value="1"/>
</dbReference>
<dbReference type="InterPro" id="IPR050373">
    <property type="entry name" value="Fibrinogen_C-term_domain"/>
</dbReference>
<sequence>MTNWKGTKGYAKYQNFKIAAEASKFQLQIGRYSGTAGKDSLAYHNNAKFTTKDADNDTYKTNCAITHEKGAWWYRACDHCGLNGLYNVTNSDMGVEWDGFPNGKYMKSTKMMFRCK</sequence>
<dbReference type="Pfam" id="PF00147">
    <property type="entry name" value="Fibrinogen_C"/>
    <property type="match status" value="1"/>
</dbReference>
<evidence type="ECO:0000313" key="3">
    <source>
        <dbReference type="Proteomes" id="UP001186944"/>
    </source>
</evidence>
<reference evidence="2" key="1">
    <citation type="submission" date="2019-08" db="EMBL/GenBank/DDBJ databases">
        <title>The improved chromosome-level genome for the pearl oyster Pinctada fucata martensii using PacBio sequencing and Hi-C.</title>
        <authorList>
            <person name="Zheng Z."/>
        </authorList>
    </citation>
    <scope>NUCLEOTIDE SEQUENCE</scope>
    <source>
        <strain evidence="2">ZZ-2019</strain>
        <tissue evidence="2">Adductor muscle</tissue>
    </source>
</reference>
<organism evidence="2 3">
    <name type="scientific">Pinctada imbricata</name>
    <name type="common">Atlantic pearl-oyster</name>
    <name type="synonym">Pinctada martensii</name>
    <dbReference type="NCBI Taxonomy" id="66713"/>
    <lineage>
        <taxon>Eukaryota</taxon>
        <taxon>Metazoa</taxon>
        <taxon>Spiralia</taxon>
        <taxon>Lophotrochozoa</taxon>
        <taxon>Mollusca</taxon>
        <taxon>Bivalvia</taxon>
        <taxon>Autobranchia</taxon>
        <taxon>Pteriomorphia</taxon>
        <taxon>Pterioida</taxon>
        <taxon>Pterioidea</taxon>
        <taxon>Pteriidae</taxon>
        <taxon>Pinctada</taxon>
    </lineage>
</organism>
<evidence type="ECO:0000259" key="1">
    <source>
        <dbReference type="PROSITE" id="PS51406"/>
    </source>
</evidence>
<accession>A0AA88YV40</accession>
<protein>
    <recommendedName>
        <fullName evidence="1">Fibrinogen C-terminal domain-containing protein</fullName>
    </recommendedName>
</protein>
<dbReference type="PANTHER" id="PTHR19143">
    <property type="entry name" value="FIBRINOGEN/TENASCIN/ANGIOPOEITIN"/>
    <property type="match status" value="1"/>
</dbReference>
<feature type="domain" description="Fibrinogen C-terminal" evidence="1">
    <location>
        <begin position="1"/>
        <end position="116"/>
    </location>
</feature>
<gene>
    <name evidence="2" type="ORF">FSP39_019903</name>
</gene>
<evidence type="ECO:0000313" key="2">
    <source>
        <dbReference type="EMBL" id="KAK3106437.1"/>
    </source>
</evidence>
<dbReference type="InterPro" id="IPR014716">
    <property type="entry name" value="Fibrinogen_a/b/g_C_1"/>
</dbReference>
<dbReference type="PROSITE" id="PS51406">
    <property type="entry name" value="FIBRINOGEN_C_2"/>
    <property type="match status" value="1"/>
</dbReference>
<dbReference type="InterPro" id="IPR036056">
    <property type="entry name" value="Fibrinogen-like_C"/>
</dbReference>
<dbReference type="Gene3D" id="3.90.215.10">
    <property type="entry name" value="Gamma Fibrinogen, chain A, domain 1"/>
    <property type="match status" value="1"/>
</dbReference>
<dbReference type="EMBL" id="VSWD01000003">
    <property type="protein sequence ID" value="KAK3106437.1"/>
    <property type="molecule type" value="Genomic_DNA"/>
</dbReference>
<dbReference type="GO" id="GO:0005615">
    <property type="term" value="C:extracellular space"/>
    <property type="evidence" value="ECO:0007669"/>
    <property type="project" value="TreeGrafter"/>
</dbReference>
<dbReference type="AlphaFoldDB" id="A0AA88YV40"/>
<dbReference type="InterPro" id="IPR002181">
    <property type="entry name" value="Fibrinogen_a/b/g_C_dom"/>
</dbReference>
<dbReference type="SMART" id="SM00186">
    <property type="entry name" value="FBG"/>
    <property type="match status" value="1"/>
</dbReference>
<keyword evidence="3" id="KW-1185">Reference proteome</keyword>
<name>A0AA88YV40_PINIB</name>